<feature type="transmembrane region" description="Helical" evidence="1">
    <location>
        <begin position="164"/>
        <end position="184"/>
    </location>
</feature>
<dbReference type="GO" id="GO:0009103">
    <property type="term" value="P:lipopolysaccharide biosynthetic process"/>
    <property type="evidence" value="ECO:0007669"/>
    <property type="project" value="TreeGrafter"/>
</dbReference>
<keyword evidence="1" id="KW-0812">Transmembrane</keyword>
<feature type="transmembrane region" description="Helical" evidence="1">
    <location>
        <begin position="12"/>
        <end position="28"/>
    </location>
</feature>
<feature type="transmembrane region" description="Helical" evidence="1">
    <location>
        <begin position="34"/>
        <end position="53"/>
    </location>
</feature>
<keyword evidence="4" id="KW-0808">Transferase</keyword>
<feature type="transmembrane region" description="Helical" evidence="1">
    <location>
        <begin position="314"/>
        <end position="332"/>
    </location>
</feature>
<dbReference type="GO" id="GO:0016787">
    <property type="term" value="F:hydrolase activity"/>
    <property type="evidence" value="ECO:0007669"/>
    <property type="project" value="UniProtKB-KW"/>
</dbReference>
<name>A0A212REE4_RHOAC</name>
<evidence type="ECO:0000259" key="3">
    <source>
        <dbReference type="Pfam" id="PF19040"/>
    </source>
</evidence>
<dbReference type="Pfam" id="PF01757">
    <property type="entry name" value="Acyl_transf_3"/>
    <property type="match status" value="1"/>
</dbReference>
<feature type="transmembrane region" description="Helical" evidence="1">
    <location>
        <begin position="134"/>
        <end position="157"/>
    </location>
</feature>
<evidence type="ECO:0000256" key="1">
    <source>
        <dbReference type="SAM" id="Phobius"/>
    </source>
</evidence>
<feature type="transmembrane region" description="Helical" evidence="1">
    <location>
        <begin position="246"/>
        <end position="265"/>
    </location>
</feature>
<dbReference type="AlphaFoldDB" id="A0A212REE4"/>
<dbReference type="InterPro" id="IPR050879">
    <property type="entry name" value="Acyltransferase_3"/>
</dbReference>
<keyword evidence="4" id="KW-0378">Hydrolase</keyword>
<feature type="transmembrane region" description="Helical" evidence="1">
    <location>
        <begin position="74"/>
        <end position="93"/>
    </location>
</feature>
<reference evidence="5" key="1">
    <citation type="submission" date="2017-06" db="EMBL/GenBank/DDBJ databases">
        <authorList>
            <person name="Varghese N."/>
            <person name="Submissions S."/>
        </authorList>
    </citation>
    <scope>NUCLEOTIDE SEQUENCE [LARGE SCALE GENOMIC DNA]</scope>
    <source>
        <strain evidence="5">DSM 137</strain>
    </source>
</reference>
<dbReference type="RefSeq" id="WP_088520487.1">
    <property type="nucleotide sequence ID" value="NZ_FYDG01000004.1"/>
</dbReference>
<feature type="transmembrane region" description="Helical" evidence="1">
    <location>
        <begin position="224"/>
        <end position="240"/>
    </location>
</feature>
<evidence type="ECO:0000259" key="2">
    <source>
        <dbReference type="Pfam" id="PF01757"/>
    </source>
</evidence>
<keyword evidence="4" id="KW-0012">Acyltransferase</keyword>
<evidence type="ECO:0000313" key="4">
    <source>
        <dbReference type="EMBL" id="SNB70715.1"/>
    </source>
</evidence>
<dbReference type="PANTHER" id="PTHR23028:SF53">
    <property type="entry name" value="ACYL_TRANSF_3 DOMAIN-CONTAINING PROTEIN"/>
    <property type="match status" value="1"/>
</dbReference>
<feature type="transmembrane region" description="Helical" evidence="1">
    <location>
        <begin position="196"/>
        <end position="212"/>
    </location>
</feature>
<dbReference type="Proteomes" id="UP000198418">
    <property type="component" value="Unassembled WGS sequence"/>
</dbReference>
<dbReference type="InterPro" id="IPR002656">
    <property type="entry name" value="Acyl_transf_3_dom"/>
</dbReference>
<keyword evidence="1" id="KW-0472">Membrane</keyword>
<accession>A0A212REE4</accession>
<dbReference type="PANTHER" id="PTHR23028">
    <property type="entry name" value="ACETYLTRANSFERASE"/>
    <property type="match status" value="1"/>
</dbReference>
<feature type="transmembrane region" description="Helical" evidence="1">
    <location>
        <begin position="344"/>
        <end position="366"/>
    </location>
</feature>
<dbReference type="GO" id="GO:0016747">
    <property type="term" value="F:acyltransferase activity, transferring groups other than amino-acyl groups"/>
    <property type="evidence" value="ECO:0007669"/>
    <property type="project" value="InterPro"/>
</dbReference>
<dbReference type="GO" id="GO:0016020">
    <property type="term" value="C:membrane"/>
    <property type="evidence" value="ECO:0007669"/>
    <property type="project" value="TreeGrafter"/>
</dbReference>
<dbReference type="EMBL" id="FYDG01000004">
    <property type="protein sequence ID" value="SNB70715.1"/>
    <property type="molecule type" value="Genomic_DNA"/>
</dbReference>
<dbReference type="Pfam" id="PF19040">
    <property type="entry name" value="SGNH"/>
    <property type="match status" value="1"/>
</dbReference>
<sequence length="667" mass="72337">MAIEYRAEIDGLRMVAVLPVVLFHAGVSTLRGGFLGVDVFFVISGYLIVSILAREIARGEFSLLRFYERRARRILPALYGVILACAPFAWLWLSPADFVRFGESVVATALFGSNIYFNDKIGYFTPDVETYPLIHTWSLGVEEQFYAVAPVLLLLAFRFGRRGAFAMLLAATLASLAAAQVMSARDAQADFYLPHYRAWELGLGGLIALAPPKALLRGRAFREGAALLGLLLLVGAFLALDRDMRMPNLWALAPTGGAALIIAFARGDTWVGRLLSLRPCVAVGAISYSVYLWHQPLFAFARVVKDGAPPALTMAALTMLTFLLAALSWRFVERPFRARSGLTRRAVFAGALACGLVLVAGGRIAAIAHGFPARSPEFAAIAEWENLYAHRAIACQSDARKQIPPEQACLFPENGASPHYALLGDSHGGMFADALGKALGARSESLLDLRSSGCPPIRGLVFSDSARRTCAAFNERVFAHLSPRADVGTLILAARWAVAFEGQLSAPPGREADGRAQPADANGVLLQPPELYEALGALYRAQIQAWLNMGRRVVLVYSTPEAPWNVPRRVVHNSYAGRPFGPAPLSIGYDAYLARVRNVHAQLDRIPDHPNLLRVRPEEIFCNGAAPGGCVVESDGKPLYYDDNHLNDIGGAMLADAVAQAMRGRGW</sequence>
<evidence type="ECO:0000313" key="5">
    <source>
        <dbReference type="Proteomes" id="UP000198418"/>
    </source>
</evidence>
<proteinExistence type="predicted"/>
<protein>
    <submittedName>
        <fullName evidence="4">Peptidoglycan/LPS O-acetylase OafA/YrhL, contains acyltransferase and SGNH-hydrolase domains</fullName>
    </submittedName>
</protein>
<feature type="domain" description="Acyltransferase 3" evidence="2">
    <location>
        <begin position="7"/>
        <end position="329"/>
    </location>
</feature>
<keyword evidence="5" id="KW-1185">Reference proteome</keyword>
<gene>
    <name evidence="4" type="ORF">SAMN06265338_1048</name>
</gene>
<organism evidence="4 5">
    <name type="scientific">Rhodoblastus acidophilus</name>
    <name type="common">Rhodopseudomonas acidophila</name>
    <dbReference type="NCBI Taxonomy" id="1074"/>
    <lineage>
        <taxon>Bacteria</taxon>
        <taxon>Pseudomonadati</taxon>
        <taxon>Pseudomonadota</taxon>
        <taxon>Alphaproteobacteria</taxon>
        <taxon>Hyphomicrobiales</taxon>
        <taxon>Rhodoblastaceae</taxon>
        <taxon>Rhodoblastus</taxon>
    </lineage>
</organism>
<dbReference type="InterPro" id="IPR043968">
    <property type="entry name" value="SGNH"/>
</dbReference>
<feature type="domain" description="SGNH" evidence="3">
    <location>
        <begin position="395"/>
        <end position="660"/>
    </location>
</feature>
<keyword evidence="1" id="KW-1133">Transmembrane helix</keyword>
<feature type="transmembrane region" description="Helical" evidence="1">
    <location>
        <begin position="277"/>
        <end position="294"/>
    </location>
</feature>